<name>A0A1X7NEW2_9LACT</name>
<feature type="binding site" evidence="13">
    <location>
        <position position="147"/>
    </location>
    <ligand>
        <name>substrate</name>
    </ligand>
</feature>
<feature type="binding site" evidence="13">
    <location>
        <begin position="91"/>
        <end position="93"/>
    </location>
    <ligand>
        <name>NADP(+)</name>
        <dbReference type="ChEBI" id="CHEBI:58349"/>
    </ligand>
</feature>
<dbReference type="InterPro" id="IPR010190">
    <property type="entry name" value="Diaminopimelate_DH_Ddh"/>
</dbReference>
<dbReference type="EMBL" id="FXBJ01000002">
    <property type="protein sequence ID" value="SMH36242.1"/>
    <property type="molecule type" value="Genomic_DNA"/>
</dbReference>
<evidence type="ECO:0000259" key="14">
    <source>
        <dbReference type="Pfam" id="PF16654"/>
    </source>
</evidence>
<feature type="binding site" evidence="13">
    <location>
        <begin position="68"/>
        <end position="71"/>
    </location>
    <ligand>
        <name>NADP(+)</name>
        <dbReference type="ChEBI" id="CHEBI:58349"/>
    </ligand>
</feature>
<comment type="function">
    <text evidence="12">Catalyzes the reversible NADPH-dependent reductive amination of L-2-amino-6-oxopimelate, the acyclic form of L-tetrahydrodipicolinate, to generate the meso compound, D,L-2,6-diaminopimelate.</text>
</comment>
<evidence type="ECO:0000256" key="7">
    <source>
        <dbReference type="ARBA" id="ARBA00022857"/>
    </source>
</evidence>
<evidence type="ECO:0000256" key="2">
    <source>
        <dbReference type="ARBA" id="ARBA00007442"/>
    </source>
</evidence>
<evidence type="ECO:0000313" key="15">
    <source>
        <dbReference type="EMBL" id="SMH36242.1"/>
    </source>
</evidence>
<dbReference type="InterPro" id="IPR032094">
    <property type="entry name" value="Meso-DAP_DH_C"/>
</dbReference>
<dbReference type="Proteomes" id="UP000193435">
    <property type="component" value="Unassembled WGS sequence"/>
</dbReference>
<accession>A0A1X7NEW2</accession>
<evidence type="ECO:0000256" key="1">
    <source>
        <dbReference type="ARBA" id="ARBA00004896"/>
    </source>
</evidence>
<proteinExistence type="inferred from homology"/>
<dbReference type="EC" id="1.4.1.16" evidence="4 12"/>
<gene>
    <name evidence="15" type="ORF">SAMN04488700_1861</name>
</gene>
<evidence type="ECO:0000256" key="3">
    <source>
        <dbReference type="ARBA" id="ARBA00011738"/>
    </source>
</evidence>
<comment type="similarity">
    <text evidence="2 12">Belongs to the diaminopimelate dehydrogenase family.</text>
</comment>
<feature type="binding site" evidence="13">
    <location>
        <position position="248"/>
    </location>
    <ligand>
        <name>substrate</name>
    </ligand>
</feature>
<protein>
    <recommendedName>
        <fullName evidence="5 12">Meso-diaminopimelate D-dehydrogenase</fullName>
        <shortName evidence="12">DAPDH</shortName>
        <shortName evidence="12">Meso-DAP dehydrogenase</shortName>
        <ecNumber evidence="4 12">1.4.1.16</ecNumber>
    </recommendedName>
</protein>
<feature type="binding site" evidence="13">
    <location>
        <position position="275"/>
    </location>
    <ligand>
        <name>substrate</name>
    </ligand>
</feature>
<keyword evidence="16" id="KW-1185">Reference proteome</keyword>
<dbReference type="SUPFAM" id="SSF55347">
    <property type="entry name" value="Glyceraldehyde-3-phosphate dehydrogenase-like, C-terminal domain"/>
    <property type="match status" value="1"/>
</dbReference>
<feature type="binding site" evidence="13">
    <location>
        <begin position="120"/>
        <end position="124"/>
    </location>
    <ligand>
        <name>NADP(+)</name>
        <dbReference type="ChEBI" id="CHEBI:58349"/>
    </ligand>
</feature>
<dbReference type="UniPathway" id="UPA00034">
    <property type="reaction ID" value="UER00026"/>
</dbReference>
<evidence type="ECO:0000256" key="13">
    <source>
        <dbReference type="PIRSR" id="PIRSR025648-1"/>
    </source>
</evidence>
<evidence type="ECO:0000256" key="4">
    <source>
        <dbReference type="ARBA" id="ARBA00012080"/>
    </source>
</evidence>
<evidence type="ECO:0000256" key="11">
    <source>
        <dbReference type="ARBA" id="ARBA00052023"/>
    </source>
</evidence>
<comment type="catalytic activity">
    <reaction evidence="11 12">
        <text>meso-2,6-diaminopimelate + NADP(+) + H2O = (S)-2-amino-6-oxoheptanedioate + NH4(+) + NADPH + H(+)</text>
        <dbReference type="Rhea" id="RHEA:13561"/>
        <dbReference type="ChEBI" id="CHEBI:15377"/>
        <dbReference type="ChEBI" id="CHEBI:15378"/>
        <dbReference type="ChEBI" id="CHEBI:28938"/>
        <dbReference type="ChEBI" id="CHEBI:57783"/>
        <dbReference type="ChEBI" id="CHEBI:57791"/>
        <dbReference type="ChEBI" id="CHEBI:58349"/>
        <dbReference type="ChEBI" id="CHEBI:58556"/>
        <dbReference type="EC" id="1.4.1.16"/>
    </reaction>
</comment>
<dbReference type="Pfam" id="PF16654">
    <property type="entry name" value="DAPDH_C"/>
    <property type="match status" value="1"/>
</dbReference>
<keyword evidence="9 12" id="KW-0560">Oxidoreductase</keyword>
<feature type="binding site" evidence="13">
    <location>
        <position position="198"/>
    </location>
    <ligand>
        <name>substrate</name>
    </ligand>
</feature>
<dbReference type="InterPro" id="IPR036291">
    <property type="entry name" value="NAD(P)-bd_dom_sf"/>
</dbReference>
<feature type="binding site" evidence="13">
    <location>
        <position position="172"/>
    </location>
    <ligand>
        <name>substrate</name>
    </ligand>
</feature>
<dbReference type="Gene3D" id="3.30.360.10">
    <property type="entry name" value="Dihydrodipicolinate Reductase, domain 2"/>
    <property type="match status" value="1"/>
</dbReference>
<reference evidence="15 16" key="1">
    <citation type="submission" date="2017-04" db="EMBL/GenBank/DDBJ databases">
        <authorList>
            <person name="Afonso C.L."/>
            <person name="Miller P.J."/>
            <person name="Scott M.A."/>
            <person name="Spackman E."/>
            <person name="Goraichik I."/>
            <person name="Dimitrov K.M."/>
            <person name="Suarez D.L."/>
            <person name="Swayne D.E."/>
        </authorList>
    </citation>
    <scope>NUCLEOTIDE SEQUENCE [LARGE SCALE GENOMIC DNA]</scope>
    <source>
        <strain evidence="15 16">LMG26642</strain>
    </source>
</reference>
<evidence type="ECO:0000256" key="10">
    <source>
        <dbReference type="ARBA" id="ARBA00023154"/>
    </source>
</evidence>
<feature type="binding site" evidence="13">
    <location>
        <begin position="36"/>
        <end position="38"/>
    </location>
    <ligand>
        <name>NADP(+)</name>
        <dbReference type="ChEBI" id="CHEBI:58349"/>
    </ligand>
</feature>
<dbReference type="STRING" id="1073423.SAMN04488700_1861"/>
<dbReference type="AlphaFoldDB" id="A0A1X7NEW2"/>
<keyword evidence="7 12" id="KW-0521">NADP</keyword>
<feature type="domain" description="Meso-diaminopimelate D-dehydrogenase C-terminal" evidence="14">
    <location>
        <begin position="121"/>
        <end position="274"/>
    </location>
</feature>
<keyword evidence="6 12" id="KW-0028">Amino-acid biosynthesis</keyword>
<feature type="binding site" evidence="13">
    <location>
        <begin position="12"/>
        <end position="15"/>
    </location>
    <ligand>
        <name>NADP(+)</name>
        <dbReference type="ChEBI" id="CHEBI:58349"/>
    </ligand>
</feature>
<comment type="subunit">
    <text evidence="3 12">Homodimer.</text>
</comment>
<dbReference type="OrthoDB" id="9779394at2"/>
<keyword evidence="10 12" id="KW-0457">Lysine biosynthesis</keyword>
<dbReference type="SUPFAM" id="SSF51735">
    <property type="entry name" value="NAD(P)-binding Rossmann-fold domains"/>
    <property type="match status" value="1"/>
</dbReference>
<dbReference type="GO" id="GO:0000166">
    <property type="term" value="F:nucleotide binding"/>
    <property type="evidence" value="ECO:0007669"/>
    <property type="project" value="UniProtKB-KW"/>
</dbReference>
<dbReference type="CDD" id="cd02270">
    <property type="entry name" value="meso-DAPDH_N"/>
    <property type="match status" value="1"/>
</dbReference>
<keyword evidence="13" id="KW-0547">Nucleotide-binding</keyword>
<dbReference type="PIRSF" id="PIRSF025648">
    <property type="entry name" value="DDH"/>
    <property type="match status" value="1"/>
</dbReference>
<evidence type="ECO:0000256" key="12">
    <source>
        <dbReference type="PIRNR" id="PIRNR025648"/>
    </source>
</evidence>
<comment type="pathway">
    <text evidence="1 12">Amino-acid biosynthesis; L-lysine biosynthesis via DAP pathway; DL-2,6-diaminopimelate from (S)-tetrahydrodipicolinate: step 1/1.</text>
</comment>
<dbReference type="GO" id="GO:0019877">
    <property type="term" value="P:diaminopimelate biosynthetic process"/>
    <property type="evidence" value="ECO:0007669"/>
    <property type="project" value="UniProtKB-UniRule"/>
</dbReference>
<dbReference type="Gene3D" id="3.40.50.720">
    <property type="entry name" value="NAD(P)-binding Rossmann-like Domain"/>
    <property type="match status" value="1"/>
</dbReference>
<dbReference type="NCBIfam" id="TIGR01921">
    <property type="entry name" value="DAP-DH"/>
    <property type="match status" value="1"/>
</dbReference>
<evidence type="ECO:0000256" key="5">
    <source>
        <dbReference type="ARBA" id="ARBA00021654"/>
    </source>
</evidence>
<organism evidence="15 16">
    <name type="scientific">Carnobacterium iners</name>
    <dbReference type="NCBI Taxonomy" id="1073423"/>
    <lineage>
        <taxon>Bacteria</taxon>
        <taxon>Bacillati</taxon>
        <taxon>Bacillota</taxon>
        <taxon>Bacilli</taxon>
        <taxon>Lactobacillales</taxon>
        <taxon>Carnobacteriaceae</taxon>
        <taxon>Carnobacterium</taxon>
    </lineage>
</organism>
<evidence type="ECO:0000313" key="16">
    <source>
        <dbReference type="Proteomes" id="UP000193435"/>
    </source>
</evidence>
<dbReference type="GO" id="GO:0047850">
    <property type="term" value="F:diaminopimelate dehydrogenase activity"/>
    <property type="evidence" value="ECO:0007669"/>
    <property type="project" value="UniProtKB-UniRule"/>
</dbReference>
<evidence type="ECO:0000256" key="6">
    <source>
        <dbReference type="ARBA" id="ARBA00022605"/>
    </source>
</evidence>
<sequence>MTKNIRIGLVGYGNIGKGVELALDKFPDMEGIAVFTRRNPEELDSKFKAVSLDHILDYKDQIDVLILCGGSATDLPEQGPALAKHFSTVDSYDNHNNIPHYFKEMNTSAKIANQVSIISVGWDPGLFSINRAILESVLPGGETYTFWGKGLSQGHSDAIRRIDGVKAGVQYTIPIEKSLEQVRSGENPELSTREKHERVCYVVTEEQADKKLIEKTIKTMPDYFEPYETTVHFINEETFKKDHKKMPHGGFVIRTATSGNENKQKAEFQLELESNAEFTSSILVAYARAAVKFKQDGKAGAFSVLDVPPAYLSAKTSEQLRKELL</sequence>
<dbReference type="RefSeq" id="WP_085559952.1">
    <property type="nucleotide sequence ID" value="NZ_FOAH01000003.1"/>
</dbReference>
<dbReference type="GO" id="GO:0009089">
    <property type="term" value="P:lysine biosynthetic process via diaminopimelate"/>
    <property type="evidence" value="ECO:0007669"/>
    <property type="project" value="UniProtKB-UniRule"/>
</dbReference>
<evidence type="ECO:0000256" key="8">
    <source>
        <dbReference type="ARBA" id="ARBA00022915"/>
    </source>
</evidence>
<keyword evidence="8 12" id="KW-0220">Diaminopimelate biosynthesis</keyword>
<evidence type="ECO:0000256" key="9">
    <source>
        <dbReference type="ARBA" id="ARBA00023002"/>
    </source>
</evidence>